<organism evidence="1 2">
    <name type="scientific">Streptomyces luteireticuli</name>
    <dbReference type="NCBI Taxonomy" id="173858"/>
    <lineage>
        <taxon>Bacteria</taxon>
        <taxon>Bacillati</taxon>
        <taxon>Actinomycetota</taxon>
        <taxon>Actinomycetes</taxon>
        <taxon>Kitasatosporales</taxon>
        <taxon>Streptomycetaceae</taxon>
        <taxon>Streptomyces</taxon>
    </lineage>
</organism>
<gene>
    <name evidence="1" type="ORF">GCM10010357_22850</name>
</gene>
<dbReference type="Proteomes" id="UP001500879">
    <property type="component" value="Unassembled WGS sequence"/>
</dbReference>
<keyword evidence="2" id="KW-1185">Reference proteome</keyword>
<evidence type="ECO:0000313" key="1">
    <source>
        <dbReference type="EMBL" id="GAA0401204.1"/>
    </source>
</evidence>
<evidence type="ECO:0000313" key="2">
    <source>
        <dbReference type="Proteomes" id="UP001500879"/>
    </source>
</evidence>
<proteinExistence type="predicted"/>
<sequence>MDPVDLPSAQDACARQLRKVRQIGGDPAFEVKAEVRLMLGVEDDAAVRTLLAASRAQGIEEALSRQRARALAIELSHPAGTLAWWLQQPKSNIGDGTPDDNVLQAVAEKLRSYPSEREEPLEVQLLEVLRGFLGSFPRDEQKQMLLSLLADGMRTARRPDHAEAVQAIAEQHSTSPLAGVRAALDGAE</sequence>
<protein>
    <submittedName>
        <fullName evidence="1">Uncharacterized protein</fullName>
    </submittedName>
</protein>
<dbReference type="EMBL" id="BAAABX010000023">
    <property type="protein sequence ID" value="GAA0401204.1"/>
    <property type="molecule type" value="Genomic_DNA"/>
</dbReference>
<accession>A0ABN0YMP7</accession>
<comment type="caution">
    <text evidence="1">The sequence shown here is derived from an EMBL/GenBank/DDBJ whole genome shotgun (WGS) entry which is preliminary data.</text>
</comment>
<dbReference type="RefSeq" id="WP_344022772.1">
    <property type="nucleotide sequence ID" value="NZ_BAAABX010000023.1"/>
</dbReference>
<reference evidence="1 2" key="1">
    <citation type="journal article" date="2019" name="Int. J. Syst. Evol. Microbiol.">
        <title>The Global Catalogue of Microorganisms (GCM) 10K type strain sequencing project: providing services to taxonomists for standard genome sequencing and annotation.</title>
        <authorList>
            <consortium name="The Broad Institute Genomics Platform"/>
            <consortium name="The Broad Institute Genome Sequencing Center for Infectious Disease"/>
            <person name="Wu L."/>
            <person name="Ma J."/>
        </authorList>
    </citation>
    <scope>NUCLEOTIDE SEQUENCE [LARGE SCALE GENOMIC DNA]</scope>
    <source>
        <strain evidence="1 2">JCM 4788</strain>
    </source>
</reference>
<name>A0ABN0YMP7_9ACTN</name>